<dbReference type="NCBIfam" id="TIGR00564">
    <property type="entry name" value="trpE_most"/>
    <property type="match status" value="1"/>
</dbReference>
<evidence type="ECO:0000256" key="8">
    <source>
        <dbReference type="ARBA" id="ARBA00022723"/>
    </source>
</evidence>
<evidence type="ECO:0000256" key="1">
    <source>
        <dbReference type="ARBA" id="ARBA00001946"/>
    </source>
</evidence>
<dbReference type="InterPro" id="IPR005256">
    <property type="entry name" value="Anth_synth_I_PabB"/>
</dbReference>
<evidence type="ECO:0000256" key="10">
    <source>
        <dbReference type="ARBA" id="ARBA00022842"/>
    </source>
</evidence>
<sequence length="503" mass="55533">MVLTYRTRTDILPSREVIYDLFKQGDLVPVYRTLLADLETPVSVYMKLTQDGHPAFLLESVEGGERVGRYSFIGVNPRGILSFKDNIVTKTEDGVINTRPLAEGEDPLHVIKDALAQYQAVVMDGLPRLVGGAVGYISYDVVRYFERLPKTATDELDVPDAAFMLPDTIVIFDHAKHQLIVLANARYAGNADSAYDDAVRRIDQIVVTLGKPLPQLAITEEPLSDELVSNVEQAIYEENVRRAKEYIKEGDAFQIVVSQRFSRRTNASPLMIYRALRALNPSPYMFLLQFSPDLTLVGASPEMMVRYEDGIASNRPIAGTRHRGANDAEDAALAEELLADPKERAEHVMLVDLGRNDLGRVCEYGSVKVTDMMVIERYSHVMHIVSHVEGKLRDDMDAFDLVRATFPAGTLSGAPKVRAMEIIEELEGVKRGPYGGAVGYFSFDGSMDMCITIRAILLNGDQAYIQAGAGIVADSDPATEHQECRNKAQAAVAAIDYAENGLV</sequence>
<evidence type="ECO:0000256" key="7">
    <source>
        <dbReference type="ARBA" id="ARBA00022605"/>
    </source>
</evidence>
<dbReference type="GO" id="GO:0000162">
    <property type="term" value="P:L-tryptophan biosynthetic process"/>
    <property type="evidence" value="ECO:0007669"/>
    <property type="project" value="UniProtKB-UniPathway"/>
</dbReference>
<comment type="subunit">
    <text evidence="4 15">Heterotetramer consisting of two non-identical subunits: a beta subunit (TrpG) and a large alpha subunit (TrpE).</text>
</comment>
<organism evidence="18 19">
    <name type="scientific">Phototrophicus methaneseepsis</name>
    <dbReference type="NCBI Taxonomy" id="2710758"/>
    <lineage>
        <taxon>Bacteria</taxon>
        <taxon>Bacillati</taxon>
        <taxon>Chloroflexota</taxon>
        <taxon>Candidatus Thermofontia</taxon>
        <taxon>Phototrophicales</taxon>
        <taxon>Phototrophicaceae</taxon>
        <taxon>Phototrophicus</taxon>
    </lineage>
</organism>
<keyword evidence="12 15" id="KW-0456">Lyase</keyword>
<evidence type="ECO:0000313" key="18">
    <source>
        <dbReference type="EMBL" id="QPC80766.1"/>
    </source>
</evidence>
<evidence type="ECO:0000256" key="2">
    <source>
        <dbReference type="ARBA" id="ARBA00004873"/>
    </source>
</evidence>
<dbReference type="GO" id="GO:0004049">
    <property type="term" value="F:anthranilate synthase activity"/>
    <property type="evidence" value="ECO:0007669"/>
    <property type="project" value="UniProtKB-EC"/>
</dbReference>
<dbReference type="Gene3D" id="3.60.120.10">
    <property type="entry name" value="Anthranilate synthase"/>
    <property type="match status" value="1"/>
</dbReference>
<dbReference type="SUPFAM" id="SSF56322">
    <property type="entry name" value="ADC synthase"/>
    <property type="match status" value="1"/>
</dbReference>
<dbReference type="PANTHER" id="PTHR11236">
    <property type="entry name" value="AMINOBENZOATE/ANTHRANILATE SYNTHASE"/>
    <property type="match status" value="1"/>
</dbReference>
<evidence type="ECO:0000256" key="13">
    <source>
        <dbReference type="ARBA" id="ARBA00025634"/>
    </source>
</evidence>
<dbReference type="InterPro" id="IPR006805">
    <property type="entry name" value="Anth_synth_I_N"/>
</dbReference>
<dbReference type="RefSeq" id="WP_195168841.1">
    <property type="nucleotide sequence ID" value="NZ_CP062983.1"/>
</dbReference>
<evidence type="ECO:0000256" key="15">
    <source>
        <dbReference type="RuleBase" id="RU364045"/>
    </source>
</evidence>
<comment type="catalytic activity">
    <reaction evidence="14 15">
        <text>chorismate + L-glutamine = anthranilate + pyruvate + L-glutamate + H(+)</text>
        <dbReference type="Rhea" id="RHEA:21732"/>
        <dbReference type="ChEBI" id="CHEBI:15361"/>
        <dbReference type="ChEBI" id="CHEBI:15378"/>
        <dbReference type="ChEBI" id="CHEBI:16567"/>
        <dbReference type="ChEBI" id="CHEBI:29748"/>
        <dbReference type="ChEBI" id="CHEBI:29985"/>
        <dbReference type="ChEBI" id="CHEBI:58359"/>
        <dbReference type="EC" id="4.1.3.27"/>
    </reaction>
</comment>
<dbReference type="AlphaFoldDB" id="A0A7S8E5J0"/>
<keyword evidence="8 15" id="KW-0479">Metal-binding</keyword>
<dbReference type="Proteomes" id="UP000594468">
    <property type="component" value="Chromosome"/>
</dbReference>
<dbReference type="InterPro" id="IPR005801">
    <property type="entry name" value="ADC_synthase"/>
</dbReference>
<comment type="function">
    <text evidence="13 15">Part of a heterotetrameric complex that catalyzes the two-step biosynthesis of anthranilate, an intermediate in the biosynthesis of L-tryptophan. In the first step, the glutamine-binding beta subunit (TrpG) of anthranilate synthase (AS) provides the glutamine amidotransferase activity which generates ammonia as a substrate that, along with chorismate, is used in the second step, catalyzed by the large alpha subunit of AS (TrpE) to produce anthranilate. In the absence of TrpG, TrpE can synthesize anthranilate directly from chorismate and high concentrations of ammonia.</text>
</comment>
<protein>
    <recommendedName>
        <fullName evidence="6 15">Anthranilate synthase component 1</fullName>
        <ecNumber evidence="5 15">4.1.3.27</ecNumber>
    </recommendedName>
</protein>
<evidence type="ECO:0000256" key="5">
    <source>
        <dbReference type="ARBA" id="ARBA00012266"/>
    </source>
</evidence>
<comment type="pathway">
    <text evidence="2 15">Amino-acid biosynthesis; L-tryptophan biosynthesis; L-tryptophan from chorismate: step 1/5.</text>
</comment>
<dbReference type="UniPathway" id="UPA00035">
    <property type="reaction ID" value="UER00040"/>
</dbReference>
<evidence type="ECO:0000259" key="16">
    <source>
        <dbReference type="Pfam" id="PF00425"/>
    </source>
</evidence>
<comment type="cofactor">
    <cofactor evidence="1 15">
        <name>Mg(2+)</name>
        <dbReference type="ChEBI" id="CHEBI:18420"/>
    </cofactor>
</comment>
<accession>A0A7S8E5J0</accession>
<feature type="domain" description="Chorismate-utilising enzyme C-terminal" evidence="16">
    <location>
        <begin position="233"/>
        <end position="487"/>
    </location>
</feature>
<evidence type="ECO:0000259" key="17">
    <source>
        <dbReference type="Pfam" id="PF04715"/>
    </source>
</evidence>
<reference evidence="18 19" key="1">
    <citation type="submission" date="2020-02" db="EMBL/GenBank/DDBJ databases">
        <authorList>
            <person name="Zheng R.K."/>
            <person name="Sun C.M."/>
        </authorList>
    </citation>
    <scope>NUCLEOTIDE SEQUENCE [LARGE SCALE GENOMIC DNA]</scope>
    <source>
        <strain evidence="19">rifampicinis</strain>
    </source>
</reference>
<dbReference type="KEGG" id="pmet:G4Y79_13715"/>
<keyword evidence="11 15" id="KW-0057">Aromatic amino acid biosynthesis</keyword>
<evidence type="ECO:0000256" key="11">
    <source>
        <dbReference type="ARBA" id="ARBA00023141"/>
    </source>
</evidence>
<dbReference type="EC" id="4.1.3.27" evidence="5 15"/>
<name>A0A7S8E5J0_9CHLR</name>
<evidence type="ECO:0000256" key="4">
    <source>
        <dbReference type="ARBA" id="ARBA00011575"/>
    </source>
</evidence>
<evidence type="ECO:0000256" key="14">
    <source>
        <dbReference type="ARBA" id="ARBA00047683"/>
    </source>
</evidence>
<gene>
    <name evidence="15 18" type="primary">trpE</name>
    <name evidence="18" type="ORF">G4Y79_13715</name>
</gene>
<dbReference type="Pfam" id="PF04715">
    <property type="entry name" value="Anth_synt_I_N"/>
    <property type="match status" value="1"/>
</dbReference>
<keyword evidence="7 15" id="KW-0028">Amino-acid biosynthesis</keyword>
<dbReference type="EMBL" id="CP062983">
    <property type="protein sequence ID" value="QPC80766.1"/>
    <property type="molecule type" value="Genomic_DNA"/>
</dbReference>
<dbReference type="PRINTS" id="PR00095">
    <property type="entry name" value="ANTSNTHASEI"/>
</dbReference>
<dbReference type="InterPro" id="IPR019999">
    <property type="entry name" value="Anth_synth_I-like"/>
</dbReference>
<dbReference type="Pfam" id="PF00425">
    <property type="entry name" value="Chorismate_bind"/>
    <property type="match status" value="1"/>
</dbReference>
<dbReference type="InterPro" id="IPR015890">
    <property type="entry name" value="Chorismate_C"/>
</dbReference>
<evidence type="ECO:0000313" key="19">
    <source>
        <dbReference type="Proteomes" id="UP000594468"/>
    </source>
</evidence>
<evidence type="ECO:0000256" key="9">
    <source>
        <dbReference type="ARBA" id="ARBA00022822"/>
    </source>
</evidence>
<proteinExistence type="inferred from homology"/>
<dbReference type="PANTHER" id="PTHR11236:SF48">
    <property type="entry name" value="ISOCHORISMATE SYNTHASE MENF"/>
    <property type="match status" value="1"/>
</dbReference>
<evidence type="ECO:0000256" key="3">
    <source>
        <dbReference type="ARBA" id="ARBA00009562"/>
    </source>
</evidence>
<keyword evidence="19" id="KW-1185">Reference proteome</keyword>
<feature type="domain" description="Anthranilate synthase component I N-terminal" evidence="17">
    <location>
        <begin position="37"/>
        <end position="180"/>
    </location>
</feature>
<comment type="similarity">
    <text evidence="3 15">Belongs to the anthranilate synthase component I family.</text>
</comment>
<evidence type="ECO:0000256" key="6">
    <source>
        <dbReference type="ARBA" id="ARBA00020653"/>
    </source>
</evidence>
<keyword evidence="10 15" id="KW-0460">Magnesium</keyword>
<dbReference type="GO" id="GO:0046872">
    <property type="term" value="F:metal ion binding"/>
    <property type="evidence" value="ECO:0007669"/>
    <property type="project" value="UniProtKB-KW"/>
</dbReference>
<keyword evidence="9 15" id="KW-0822">Tryptophan biosynthesis</keyword>
<evidence type="ECO:0000256" key="12">
    <source>
        <dbReference type="ARBA" id="ARBA00023239"/>
    </source>
</evidence>